<feature type="compositionally biased region" description="Basic and acidic residues" evidence="2">
    <location>
        <begin position="3532"/>
        <end position="3559"/>
    </location>
</feature>
<dbReference type="EMBL" id="NWUJ01000009">
    <property type="protein sequence ID" value="PFH33358.1"/>
    <property type="molecule type" value="Genomic_DNA"/>
</dbReference>
<name>A0A2A9M4F1_BESBE</name>
<feature type="transmembrane region" description="Helical" evidence="3">
    <location>
        <begin position="773"/>
        <end position="791"/>
    </location>
</feature>
<feature type="region of interest" description="Disordered" evidence="2">
    <location>
        <begin position="3331"/>
        <end position="3350"/>
    </location>
</feature>
<feature type="region of interest" description="Disordered" evidence="2">
    <location>
        <begin position="1"/>
        <end position="60"/>
    </location>
</feature>
<dbReference type="KEGG" id="bbes:BESB_085570"/>
<feature type="region of interest" description="Disordered" evidence="2">
    <location>
        <begin position="260"/>
        <end position="312"/>
    </location>
</feature>
<evidence type="ECO:0000256" key="2">
    <source>
        <dbReference type="SAM" id="MobiDB-lite"/>
    </source>
</evidence>
<feature type="compositionally biased region" description="Basic and acidic residues" evidence="2">
    <location>
        <begin position="2900"/>
        <end position="2912"/>
    </location>
</feature>
<comment type="caution">
    <text evidence="4">The sequence shown here is derived from an EMBL/GenBank/DDBJ whole genome shotgun (WGS) entry which is preliminary data.</text>
</comment>
<feature type="region of interest" description="Disordered" evidence="2">
    <location>
        <begin position="178"/>
        <end position="237"/>
    </location>
</feature>
<gene>
    <name evidence="4" type="ORF">BESB_085570</name>
</gene>
<feature type="region of interest" description="Disordered" evidence="2">
    <location>
        <begin position="3822"/>
        <end position="3842"/>
    </location>
</feature>
<feature type="compositionally biased region" description="Basic and acidic residues" evidence="2">
    <location>
        <begin position="3581"/>
        <end position="3600"/>
    </location>
</feature>
<accession>A0A2A9M4F1</accession>
<feature type="region of interest" description="Disordered" evidence="2">
    <location>
        <begin position="2290"/>
        <end position="2350"/>
    </location>
</feature>
<feature type="compositionally biased region" description="Low complexity" evidence="2">
    <location>
        <begin position="2914"/>
        <end position="2927"/>
    </location>
</feature>
<feature type="region of interest" description="Disordered" evidence="2">
    <location>
        <begin position="3028"/>
        <end position="3057"/>
    </location>
</feature>
<evidence type="ECO:0000313" key="5">
    <source>
        <dbReference type="Proteomes" id="UP000224006"/>
    </source>
</evidence>
<feature type="compositionally biased region" description="Basic and acidic residues" evidence="2">
    <location>
        <begin position="2427"/>
        <end position="2465"/>
    </location>
</feature>
<feature type="region of interest" description="Disordered" evidence="2">
    <location>
        <begin position="1596"/>
        <end position="1630"/>
    </location>
</feature>
<dbReference type="GeneID" id="40313483"/>
<feature type="compositionally biased region" description="Low complexity" evidence="2">
    <location>
        <begin position="2625"/>
        <end position="2639"/>
    </location>
</feature>
<feature type="compositionally biased region" description="Low complexity" evidence="2">
    <location>
        <begin position="1605"/>
        <end position="1618"/>
    </location>
</feature>
<feature type="compositionally biased region" description="Basic and acidic residues" evidence="2">
    <location>
        <begin position="89"/>
        <end position="107"/>
    </location>
</feature>
<evidence type="ECO:0008006" key="6">
    <source>
        <dbReference type="Google" id="ProtNLM"/>
    </source>
</evidence>
<keyword evidence="3" id="KW-0472">Membrane</keyword>
<feature type="compositionally biased region" description="Low complexity" evidence="2">
    <location>
        <begin position="2304"/>
        <end position="2345"/>
    </location>
</feature>
<evidence type="ECO:0000313" key="4">
    <source>
        <dbReference type="EMBL" id="PFH33358.1"/>
    </source>
</evidence>
<feature type="region of interest" description="Disordered" evidence="2">
    <location>
        <begin position="975"/>
        <end position="1009"/>
    </location>
</feature>
<feature type="compositionally biased region" description="Low complexity" evidence="2">
    <location>
        <begin position="2774"/>
        <end position="2800"/>
    </location>
</feature>
<feature type="compositionally biased region" description="Basic and acidic residues" evidence="2">
    <location>
        <begin position="1988"/>
        <end position="2010"/>
    </location>
</feature>
<protein>
    <recommendedName>
        <fullName evidence="6">Transmembrane protein</fullName>
    </recommendedName>
</protein>
<feature type="region of interest" description="Disordered" evidence="2">
    <location>
        <begin position="875"/>
        <end position="944"/>
    </location>
</feature>
<feature type="region of interest" description="Disordered" evidence="2">
    <location>
        <begin position="3739"/>
        <end position="3806"/>
    </location>
</feature>
<feature type="region of interest" description="Disordered" evidence="2">
    <location>
        <begin position="2769"/>
        <end position="2954"/>
    </location>
</feature>
<feature type="compositionally biased region" description="Low complexity" evidence="2">
    <location>
        <begin position="1946"/>
        <end position="1956"/>
    </location>
</feature>
<dbReference type="Proteomes" id="UP000224006">
    <property type="component" value="Chromosome VIII"/>
</dbReference>
<keyword evidence="1" id="KW-0945">Host-virus interaction</keyword>
<dbReference type="PANTHER" id="PTHR13037:SF24">
    <property type="entry name" value="POLYCOMB PROTEIN PCL-RELATED"/>
    <property type="match status" value="1"/>
</dbReference>
<feature type="compositionally biased region" description="Low complexity" evidence="2">
    <location>
        <begin position="297"/>
        <end position="312"/>
    </location>
</feature>
<feature type="region of interest" description="Disordered" evidence="2">
    <location>
        <begin position="1769"/>
        <end position="1806"/>
    </location>
</feature>
<feature type="region of interest" description="Disordered" evidence="2">
    <location>
        <begin position="1278"/>
        <end position="1303"/>
    </location>
</feature>
<feature type="transmembrane region" description="Helical" evidence="3">
    <location>
        <begin position="797"/>
        <end position="823"/>
    </location>
</feature>
<feature type="region of interest" description="Disordered" evidence="2">
    <location>
        <begin position="3532"/>
        <end position="3608"/>
    </location>
</feature>
<feature type="compositionally biased region" description="Basic and acidic residues" evidence="2">
    <location>
        <begin position="2928"/>
        <end position="2937"/>
    </location>
</feature>
<feature type="region of interest" description="Disordered" evidence="2">
    <location>
        <begin position="3413"/>
        <end position="3503"/>
    </location>
</feature>
<dbReference type="OrthoDB" id="10499025at2759"/>
<dbReference type="PANTHER" id="PTHR13037">
    <property type="entry name" value="FORMIN"/>
    <property type="match status" value="1"/>
</dbReference>
<dbReference type="VEuPathDB" id="ToxoDB:BESB_085570"/>
<feature type="region of interest" description="Disordered" evidence="2">
    <location>
        <begin position="2623"/>
        <end position="2720"/>
    </location>
</feature>
<feature type="region of interest" description="Disordered" evidence="2">
    <location>
        <begin position="1323"/>
        <end position="1349"/>
    </location>
</feature>
<feature type="region of interest" description="Disordered" evidence="2">
    <location>
        <begin position="1362"/>
        <end position="1412"/>
    </location>
</feature>
<feature type="compositionally biased region" description="Pro residues" evidence="2">
    <location>
        <begin position="1384"/>
        <end position="1401"/>
    </location>
</feature>
<feature type="region of interest" description="Disordered" evidence="2">
    <location>
        <begin position="3642"/>
        <end position="3720"/>
    </location>
</feature>
<feature type="compositionally biased region" description="Low complexity" evidence="2">
    <location>
        <begin position="15"/>
        <end position="41"/>
    </location>
</feature>
<feature type="region of interest" description="Disordered" evidence="2">
    <location>
        <begin position="2371"/>
        <end position="2539"/>
    </location>
</feature>
<dbReference type="SUPFAM" id="SSF101447">
    <property type="entry name" value="Formin homology 2 domain (FH2 domain)"/>
    <property type="match status" value="1"/>
</dbReference>
<reference evidence="4 5" key="1">
    <citation type="submission" date="2017-09" db="EMBL/GenBank/DDBJ databases">
        <title>Genome sequencing of Besnoitia besnoiti strain Bb-Ger1.</title>
        <authorList>
            <person name="Schares G."/>
            <person name="Venepally P."/>
            <person name="Lorenzi H.A."/>
        </authorList>
    </citation>
    <scope>NUCLEOTIDE SEQUENCE [LARGE SCALE GENOMIC DNA]</scope>
    <source>
        <strain evidence="4 5">Bb-Ger1</strain>
    </source>
</reference>
<feature type="compositionally biased region" description="Basic and acidic residues" evidence="2">
    <location>
        <begin position="2017"/>
        <end position="2030"/>
    </location>
</feature>
<feature type="compositionally biased region" description="Low complexity" evidence="2">
    <location>
        <begin position="3564"/>
        <end position="3573"/>
    </location>
</feature>
<evidence type="ECO:0000256" key="1">
    <source>
        <dbReference type="ARBA" id="ARBA00022581"/>
    </source>
</evidence>
<feature type="transmembrane region" description="Helical" evidence="3">
    <location>
        <begin position="736"/>
        <end position="761"/>
    </location>
</feature>
<feature type="compositionally biased region" description="Basic and acidic residues" evidence="2">
    <location>
        <begin position="182"/>
        <end position="199"/>
    </location>
</feature>
<dbReference type="Gene3D" id="1.20.58.2220">
    <property type="entry name" value="Formin, FH2 domain"/>
    <property type="match status" value="1"/>
</dbReference>
<feature type="compositionally biased region" description="Basic and acidic residues" evidence="2">
    <location>
        <begin position="2371"/>
        <end position="2391"/>
    </location>
</feature>
<evidence type="ECO:0000256" key="3">
    <source>
        <dbReference type="SAM" id="Phobius"/>
    </source>
</evidence>
<feature type="region of interest" description="Disordered" evidence="2">
    <location>
        <begin position="73"/>
        <end position="125"/>
    </location>
</feature>
<feature type="compositionally biased region" description="Low complexity" evidence="2">
    <location>
        <begin position="3421"/>
        <end position="3430"/>
    </location>
</feature>
<feature type="region of interest" description="Disordered" evidence="2">
    <location>
        <begin position="1507"/>
        <end position="1533"/>
    </location>
</feature>
<feature type="compositionally biased region" description="Low complexity" evidence="2">
    <location>
        <begin position="975"/>
        <end position="992"/>
    </location>
</feature>
<feature type="region of interest" description="Disordered" evidence="2">
    <location>
        <begin position="402"/>
        <end position="429"/>
    </location>
</feature>
<feature type="compositionally biased region" description="Basic and acidic residues" evidence="2">
    <location>
        <begin position="1507"/>
        <end position="1525"/>
    </location>
</feature>
<feature type="compositionally biased region" description="Low complexity" evidence="2">
    <location>
        <begin position="3688"/>
        <end position="3720"/>
    </location>
</feature>
<proteinExistence type="predicted"/>
<keyword evidence="3" id="KW-1133">Transmembrane helix</keyword>
<keyword evidence="3" id="KW-0812">Transmembrane</keyword>
<feature type="compositionally biased region" description="Basic and acidic residues" evidence="2">
    <location>
        <begin position="3822"/>
        <end position="3836"/>
    </location>
</feature>
<feature type="compositionally biased region" description="Polar residues" evidence="2">
    <location>
        <begin position="2845"/>
        <end position="2860"/>
    </location>
</feature>
<dbReference type="RefSeq" id="XP_029217367.1">
    <property type="nucleotide sequence ID" value="XM_029366907.1"/>
</dbReference>
<feature type="compositionally biased region" description="Basic and acidic residues" evidence="2">
    <location>
        <begin position="218"/>
        <end position="229"/>
    </location>
</feature>
<keyword evidence="5" id="KW-1185">Reference proteome</keyword>
<feature type="compositionally biased region" description="Low complexity" evidence="2">
    <location>
        <begin position="2394"/>
        <end position="2412"/>
    </location>
</feature>
<feature type="region of interest" description="Disordered" evidence="2">
    <location>
        <begin position="1941"/>
        <end position="2041"/>
    </location>
</feature>
<feature type="compositionally biased region" description="Basic and acidic residues" evidence="2">
    <location>
        <begin position="2812"/>
        <end position="2832"/>
    </location>
</feature>
<dbReference type="InterPro" id="IPR042201">
    <property type="entry name" value="FH2_Formin_sf"/>
</dbReference>
<feature type="compositionally biased region" description="Low complexity" evidence="2">
    <location>
        <begin position="3083"/>
        <end position="3099"/>
    </location>
</feature>
<feature type="region of interest" description="Disordered" evidence="2">
    <location>
        <begin position="3080"/>
        <end position="3099"/>
    </location>
</feature>
<feature type="region of interest" description="Disordered" evidence="2">
    <location>
        <begin position="1851"/>
        <end position="1875"/>
    </location>
</feature>
<organism evidence="4 5">
    <name type="scientific">Besnoitia besnoiti</name>
    <name type="common">Apicomplexan protozoan</name>
    <dbReference type="NCBI Taxonomy" id="94643"/>
    <lineage>
        <taxon>Eukaryota</taxon>
        <taxon>Sar</taxon>
        <taxon>Alveolata</taxon>
        <taxon>Apicomplexa</taxon>
        <taxon>Conoidasida</taxon>
        <taxon>Coccidia</taxon>
        <taxon>Eucoccidiorida</taxon>
        <taxon>Eimeriorina</taxon>
        <taxon>Sarcocystidae</taxon>
        <taxon>Besnoitia</taxon>
    </lineage>
</organism>
<sequence length="3842" mass="400233">MTPFPCCSASSPGEPLSLSQFSPLPSPASAARAPAAGSPSLCSTPSSRPRRQKELAAQSEALRSCDLTASAALAQDRTRGLRGGGGDAEGGRRRGEAVRDEDAHATDCEPEAAAEVPGHEEAGCTCGGRAARVARQTRRLKEALNPLPSLRAELLSPACPPPRGGRARRVCTCASALAEPRAPSHHEKRERNLADRGEHDEEIFPVSRGTQAALRSDGTGREGEGEKRLRGGAGQRDAAEGRSECLCPLWRHAGADACSKVATHEEAPSREKKRLKKTRETSQSTRSRHASSDNKPHLPLQISLSPSSSSSPSFSLSSCLSYLRWVEPVGAAPPGGFHFLLVFFSWAALWLWRPPGPAIVAVACVLITRLHLVWLLARLLQSCYFSLFPVKAARRNWPPAASSRFPLPSARPSERPHENGAPASAPEHARASSTSVASPLRFRVCFLLSAALLLTFFLCSTAHNLPCFGEHPFLPFALADRPRLLLALGAALHVLKAYLEQAAALPSPLAALLSSTFLSNSPSGGAAAPAPLSAADAGVAVYFHLARARRVLQSFVARSPVFAFFHDSLWAPFQRGVVAPLAHAVDPLSLSSPFLSLLSGAGAPGSTAPPTSAAALSVVALSSPSPPPQPTFLSWLLSLLPSASWLPAARSLRSAAPSAFGFSPISPPSPGSITQSSLAPASFASFSAFWPFSAAPPRPAFLGGLAASAPAGELAAFSSSPLQSACLLFVLWVRQVYLLLAALVSALFADILPSLFASVAALLRSALPSAPPLASLVAPLLPAPLLLAAAVEFTRDAALAFLTALSLYLALVRVPLGCAALLLRGLRGLTAGARLLFRPLAAPFGARLRLRPTSAEKRRRQRACDAQDRIRHAELSGDSLPRAGGGGRAAQGSARRGAGDSALTSKRGGDEAYQEEFATGTCTRHSRRCRRDAAGPRSSSLPTKPDVRICISLAHHALPGAPASSSSFSSSVFALSSGRRGPAAGASASPLHSSRRGLSPSVAAGRPPPFVLRDARLHGESLGRGEEGGDDCAARGCEKDSTPRFRCTEFFQGEAASRPPSSSPHVTAAVAAAKNEGRGAVARVCRASRASGTASAAEVLVALVTCYCFLFPDRRFVLFFCASLQRLHALLVSLHLLATSTRVEVALLLDSPPPVERLLAPLPPPLRVIDPAALGAAFGALLGVLLLLRWHSAAARAGDARPQPLPEPVGAETALLDRAVERAAREAARRKPKIWPPALVSSAARRAASLPPHAWCEARPPKGAPAAAPYPPPLPSSPCASLPHASSLLDSSRDASSPRPVGAQAVSAAAGASTAALRCRCRPPASVASSPRAQRGEEAQGGGKGYSSSCVVLPPPAVSALAGDEEEAPYRSPAPADEGSGVAPPTPPLSPLSSPFAPPARVPAAGAAPSLRHPARLYDEEEGGEGEEEAFAGERLETCAYLPTARLSSAAPASADDDRLKILSAAEALRVTAALQKLPCSLHSLTSLLTTLRLPLDVSLSREAEAEKAASDSARRCAGVEKEATDEAAEGADEAALTAGESLGRRGTSSLFADDLLALPPVSSHLSPLLLSPASGTSTSPVSPLVASTLFLSSHHRPASEGRAEASAAAKSPARETAQAAPFEDPSGPSRSFSHCLEALLAESDAPRDVDDPLGLLHSIQKLQNALPADATCCRLRLIEGEKEKMRAVEQKLLPIVRLPRPHARLRILYVALSLRERERTLSDFLRLLDCAFTECRESPALTRFIRHLRLLRQLQTLPDAAPPLLHAESPSPLCAESPSVPSLAVSSTGGRRGAEDEEGEREEKERLWRTLHELNEKQESGALSPQARAALAGLTVAHLALMEMLHEDEVAQKRPGGESGELKGEEKQGAARGKAVEDLHRQLAHVHLAVDQCRPVGGMPSSPSSIRDTVDRVYEHLTRFAGDVCFLFRERLRHAEAYSRPFGTPLPRSSSSASPWQPPPPPPHASHGCDLRASQSLPASSAGAEGGEPRGGETRRRDEDAEDASRERGVQQSDAAPKDATPEGDKGLAPERLFSPQERRENGAIQHLAVYCETAEEAFRRLDARAEAAQRAASALLSGAWLRMPALSLGLQKASGALRGLHGPADLDAEDLAEGQSADGDSWKKPISEALCRLYELQAYLGAVREAHLYLRAHARELAEVFPAYPCLRSLAGLHGASPSPPSPSIPSVASSAGVLEPCAPEGLARAATPRSCNSEPEKLQILAPSGGPAMNARATSLREGILPLAQCRLLCEVQGEGQLTLRSPFDPCLLSTFSFDSARLQERLPFSATPASFPPSPRSHAEQAASAGVAGPATASSSSWFSSPSSSSASAAAGAPRPLGSPAVASPSFAARRDRSWVAVVLGRRRAAAREAAEEENRAKATAEMRSEAARPTAFGAEAPEEAFPPLAASAEERPRRQRGGAQTGDRDAAHARAEETEREGKEDDVSRKGAGEVDSEEERKPASDSPPSSRLASANGRGDEVCPWSSASSAALPEVPETLPASSREREATALRGAAEPEASAEAEAEGSALEAERPEGFVAPLWAEASVEGRDGLCESEERRLQPAAAFLNAELLARRPPSAGSSTTSRVMAVPGGGFFASLSPHLDTPCRASLAPSLEAEQSLLSSPSWRAASSAATPRGSPPRPSAEAQARHGEETGAIAVAEPWLRASARGDVSPLPPSPAAAASSSALAPPPSPLRGAEASAASRGWAEDSRGDMRRLSSLQLEAEWTDVGAFEEDAHLASSVAENLLVSLVRRQATLAAGFPRRFTPQAPCASPPSAAAAPTAAASAPAALSPCEAGCGGAFRGAESEGEHAKAEEEAERHRAAREAAAGMENGGLGSSRSPASNRVTESSRGSPLLRESSLGEASEMGEEEEDDRRRARETAEEAGELAQTRAREEGKEKRDSVKAAAAAEAQDAPGDASPREDRRVPCEESVMPQAPQGLVKEGGDARRFAEVGGAREVSAISTALLSPAFPLSREVTSSVGDEGDSLRLRAEFAQPSALAGLLAEADAKLSLAALSSRSTKSTLPAVSSPASSASSSSSAPLSRQLSTVSLPRSYVLSLLERRRSVAEARMQSSASSSASPTAAAEPTLAQRRWSLSARPPLGSAASLSSLPSARRRGRLSGLGAFALPPRRHSLASACASSPRASSFSSASSSALPSARAASSSASLPSSPSASSVLSYSSCASSAVSSFAISSSAVSSSAFASAPTSPSAGAASASLAPSKACKAACEALAPASLLSRAISLPFSSLSIRRRREEEHKHAGTAAGVLGASRRRLSVAHPAGAPRLARPPLGLSAAVAAVEPHPETWGPKGDTFAGLPKRTAHVGATGPSGAHAESKAGTSLASSAAGAAHAAAGGLQKLSRGRLAVVFPLQRAEAETRRGKAASSAAAIELRSARSLLHDKDALKSREGGAAAATARAGAKEKVKAPSPHNALHAPSAGDVNRRSRRREIHPKAIEIKKMHAACGRPRRGNGPEAKELSSRRTLNAAGVRSAHGLKNVATENEVRSARASAAQGGVISLRERTVVQEEGEKTPQRSFESHATRDSTDPLRGAPEASASAEEPTPPAMQKDAESPDEYRLETGEQRDGEEAPAPRLGKCCLPLAGFASEASTPGGGWGVHKPQLLAEVRASPTPRDGDFSPSRSNVEGSFPHAETRFVSGALRDDGSDPEGLRALTPVAGVSSPTAAPSAVSARPRASPSTKSLTPFSPFSSLFSTFLAARGARLCEEQGDGEAAGPLTQATRGEGEKETAISRNPASRGLECFQLSDDEAQDDARQGGFSGLSSPRFLHSDEEDEQRKACAALARCSEASVEHGREHAAEKDDGPGGYDF</sequence>